<evidence type="ECO:0000256" key="2">
    <source>
        <dbReference type="ARBA" id="ARBA00022598"/>
    </source>
</evidence>
<dbReference type="SUPFAM" id="SSF56801">
    <property type="entry name" value="Acetyl-CoA synthetase-like"/>
    <property type="match status" value="1"/>
</dbReference>
<accession>I4B220</accession>
<dbReference type="InterPro" id="IPR045851">
    <property type="entry name" value="AMP-bd_C_sf"/>
</dbReference>
<sequence length="559" mass="61760">MTIKPDPDKIPKPWLKHYDKHVPHSLTYPKETLPELFAQSCAENAHRVALQFIGKSLRYGQIEASASSFAAYLAEQGVNKGDRVFLMLPNSPHFVIVYYAILKRGAVAVPASPLDTPTEAEYKFKNSGAKLVVFLDLLYDKVSQLLQQHPDTPAVAADVSEYLPFPKSMLFRLKKKSLGKPLPDFTRANLSTFAGVLREYRHRSAEAVQIAGSDTAVMIYTGGTTGVSKGVVLSHHAMVVNMTQARTWGDLSKNDIGLCVLPFFHGFGISIGLNLSLSSGGKMVLMPRWDEAQAIRHFEKDGITVFAGVPTMYNAMLNHKNFAKLRKANLRACFVGAAPVPEALKIAFKEKTGGTLIEGYGLTESVTAKCANPLYGVKKERSIGLPWPDTLMAIIDQKTGELLPPDKEGEIILLSPDLMSGYWQNPEATAATIQDGWLYTGDIGRMDEDGYFSIVDRKKDLIITGGYNVYPAEIEEVLYHHPAVLEACVVGVKDDYLGEVGRAFVVIKPGMQASGEEIRVYLADKLIQYKVPRQYVFKDSMPKSPVGKILRKELRHDVP</sequence>
<dbReference type="InterPro" id="IPR042099">
    <property type="entry name" value="ANL_N_sf"/>
</dbReference>
<keyword evidence="6" id="KW-1185">Reference proteome</keyword>
<dbReference type="AlphaFoldDB" id="I4B220"/>
<gene>
    <name evidence="5" type="ordered locus">Turpa_0676</name>
</gene>
<dbReference type="FunFam" id="3.30.300.30:FF:000008">
    <property type="entry name" value="2,3-dihydroxybenzoate-AMP ligase"/>
    <property type="match status" value="1"/>
</dbReference>
<dbReference type="PATRIC" id="fig|869212.3.peg.651"/>
<dbReference type="KEGG" id="tpx:Turpa_0676"/>
<evidence type="ECO:0000259" key="3">
    <source>
        <dbReference type="Pfam" id="PF00501"/>
    </source>
</evidence>
<feature type="domain" description="AMP-dependent synthetase/ligase" evidence="3">
    <location>
        <begin position="37"/>
        <end position="423"/>
    </location>
</feature>
<evidence type="ECO:0000313" key="5">
    <source>
        <dbReference type="EMBL" id="AFM11327.1"/>
    </source>
</evidence>
<dbReference type="Pfam" id="PF00501">
    <property type="entry name" value="AMP-binding"/>
    <property type="match status" value="1"/>
</dbReference>
<dbReference type="Gene3D" id="3.40.50.12780">
    <property type="entry name" value="N-terminal domain of ligase-like"/>
    <property type="match status" value="1"/>
</dbReference>
<proteinExistence type="inferred from homology"/>
<dbReference type="EMBL" id="CP002959">
    <property type="protein sequence ID" value="AFM11327.1"/>
    <property type="molecule type" value="Genomic_DNA"/>
</dbReference>
<dbReference type="GO" id="GO:0016878">
    <property type="term" value="F:acid-thiol ligase activity"/>
    <property type="evidence" value="ECO:0007669"/>
    <property type="project" value="UniProtKB-ARBA"/>
</dbReference>
<dbReference type="InterPro" id="IPR000873">
    <property type="entry name" value="AMP-dep_synth/lig_dom"/>
</dbReference>
<dbReference type="InterPro" id="IPR025110">
    <property type="entry name" value="AMP-bd_C"/>
</dbReference>
<evidence type="ECO:0000256" key="1">
    <source>
        <dbReference type="ARBA" id="ARBA00006432"/>
    </source>
</evidence>
<dbReference type="STRING" id="869212.Turpa_0676"/>
<organism evidence="5 6">
    <name type="scientific">Turneriella parva (strain ATCC BAA-1111 / DSM 21527 / NCTC 11395 / H)</name>
    <name type="common">Leptospira parva</name>
    <dbReference type="NCBI Taxonomy" id="869212"/>
    <lineage>
        <taxon>Bacteria</taxon>
        <taxon>Pseudomonadati</taxon>
        <taxon>Spirochaetota</taxon>
        <taxon>Spirochaetia</taxon>
        <taxon>Leptospirales</taxon>
        <taxon>Leptospiraceae</taxon>
        <taxon>Turneriella</taxon>
    </lineage>
</organism>
<dbReference type="PROSITE" id="PS00455">
    <property type="entry name" value="AMP_BINDING"/>
    <property type="match status" value="1"/>
</dbReference>
<dbReference type="PANTHER" id="PTHR43767">
    <property type="entry name" value="LONG-CHAIN-FATTY-ACID--COA LIGASE"/>
    <property type="match status" value="1"/>
</dbReference>
<dbReference type="Pfam" id="PF13193">
    <property type="entry name" value="AMP-binding_C"/>
    <property type="match status" value="1"/>
</dbReference>
<dbReference type="Proteomes" id="UP000006048">
    <property type="component" value="Chromosome"/>
</dbReference>
<dbReference type="CDD" id="cd05936">
    <property type="entry name" value="FC-FACS_FadD_like"/>
    <property type="match status" value="1"/>
</dbReference>
<dbReference type="InterPro" id="IPR020845">
    <property type="entry name" value="AMP-binding_CS"/>
</dbReference>
<comment type="similarity">
    <text evidence="1">Belongs to the ATP-dependent AMP-binding enzyme family.</text>
</comment>
<dbReference type="HOGENOM" id="CLU_000022_59_7_12"/>
<name>I4B220_TURPD</name>
<evidence type="ECO:0000259" key="4">
    <source>
        <dbReference type="Pfam" id="PF13193"/>
    </source>
</evidence>
<protein>
    <submittedName>
        <fullName evidence="5">AMP-dependent synthetase and ligase</fullName>
    </submittedName>
</protein>
<feature type="domain" description="AMP-binding enzyme C-terminal" evidence="4">
    <location>
        <begin position="473"/>
        <end position="548"/>
    </location>
</feature>
<reference evidence="5 6" key="1">
    <citation type="submission" date="2012-06" db="EMBL/GenBank/DDBJ databases">
        <title>The complete chromosome of genome of Turneriella parva DSM 21527.</title>
        <authorList>
            <consortium name="US DOE Joint Genome Institute (JGI-PGF)"/>
            <person name="Lucas S."/>
            <person name="Han J."/>
            <person name="Lapidus A."/>
            <person name="Bruce D."/>
            <person name="Goodwin L."/>
            <person name="Pitluck S."/>
            <person name="Peters L."/>
            <person name="Kyrpides N."/>
            <person name="Mavromatis K."/>
            <person name="Ivanova N."/>
            <person name="Mikhailova N."/>
            <person name="Chertkov O."/>
            <person name="Detter J.C."/>
            <person name="Tapia R."/>
            <person name="Han C."/>
            <person name="Land M."/>
            <person name="Hauser L."/>
            <person name="Markowitz V."/>
            <person name="Cheng J.-F."/>
            <person name="Hugenholtz P."/>
            <person name="Woyke T."/>
            <person name="Wu D."/>
            <person name="Gronow S."/>
            <person name="Wellnitz S."/>
            <person name="Brambilla E."/>
            <person name="Klenk H.-P."/>
            <person name="Eisen J.A."/>
        </authorList>
    </citation>
    <scope>NUCLEOTIDE SEQUENCE [LARGE SCALE GENOMIC DNA]</scope>
    <source>
        <strain evidence="6">ATCC BAA-1111 / DSM 21527 / NCTC 11395 / H</strain>
    </source>
</reference>
<dbReference type="OrthoDB" id="311554at2"/>
<dbReference type="Gene3D" id="3.30.300.30">
    <property type="match status" value="1"/>
</dbReference>
<keyword evidence="2 5" id="KW-0436">Ligase</keyword>
<dbReference type="RefSeq" id="WP_014801845.1">
    <property type="nucleotide sequence ID" value="NC_018020.1"/>
</dbReference>
<dbReference type="PANTHER" id="PTHR43767:SF1">
    <property type="entry name" value="NONRIBOSOMAL PEPTIDE SYNTHASE PES1 (EUROFUNG)-RELATED"/>
    <property type="match status" value="1"/>
</dbReference>
<evidence type="ECO:0000313" key="6">
    <source>
        <dbReference type="Proteomes" id="UP000006048"/>
    </source>
</evidence>
<dbReference type="InterPro" id="IPR050237">
    <property type="entry name" value="ATP-dep_AMP-bd_enzyme"/>
</dbReference>